<evidence type="ECO:0000313" key="3">
    <source>
        <dbReference type="Proteomes" id="UP001519887"/>
    </source>
</evidence>
<dbReference type="PANTHER" id="PTHR43162">
    <property type="match status" value="1"/>
</dbReference>
<dbReference type="Gene3D" id="3.40.50.720">
    <property type="entry name" value="NAD(P)-binding Rossmann-like Domain"/>
    <property type="match status" value="1"/>
</dbReference>
<dbReference type="SUPFAM" id="SSF51735">
    <property type="entry name" value="NAD(P)-binding Rossmann-fold domains"/>
    <property type="match status" value="1"/>
</dbReference>
<gene>
    <name evidence="2" type="ORF">K0U00_21785</name>
</gene>
<dbReference type="PANTHER" id="PTHR43162:SF1">
    <property type="entry name" value="PRESTALK A DIFFERENTIATION PROTEIN A"/>
    <property type="match status" value="1"/>
</dbReference>
<dbReference type="Proteomes" id="UP001519887">
    <property type="component" value="Unassembled WGS sequence"/>
</dbReference>
<proteinExistence type="predicted"/>
<keyword evidence="3" id="KW-1185">Reference proteome</keyword>
<feature type="domain" description="NmrA-like" evidence="1">
    <location>
        <begin position="3"/>
        <end position="279"/>
    </location>
</feature>
<comment type="caution">
    <text evidence="2">The sequence shown here is derived from an EMBL/GenBank/DDBJ whole genome shotgun (WGS) entry which is preliminary data.</text>
</comment>
<sequence length="287" mass="31599">MYAIMGVTGQVGGAAAEALLAEGKKVRAIVRNEEKAKAWHERGAETAIADYRDSAALQEAFTGVKGVFVMNPPYFYPEDGFPETRAVAESIRRALEAAAPPKFVALSSVGAHRDHGLGIIESLHILEQELGRLSIPSAFLRAAWFMDNSFWDIEPARREGQIPVFLSPSDRKIPMISTLDIGRIAAETLQQSWEGTRYLELQGPDSYSPDDIASVLGRLLDRKVEAVSIPRADWDELFISQGGIAGRIHGRIEMLDGFNNGWIDFKRQGTELVSGSVTLEESLKKLM</sequence>
<dbReference type="EMBL" id="JAHZIK010000637">
    <property type="protein sequence ID" value="MBW7456672.1"/>
    <property type="molecule type" value="Genomic_DNA"/>
</dbReference>
<evidence type="ECO:0000259" key="1">
    <source>
        <dbReference type="Pfam" id="PF05368"/>
    </source>
</evidence>
<evidence type="ECO:0000313" key="2">
    <source>
        <dbReference type="EMBL" id="MBW7456672.1"/>
    </source>
</evidence>
<dbReference type="InterPro" id="IPR051604">
    <property type="entry name" value="Ergot_Alk_Oxidoreductase"/>
</dbReference>
<name>A0ABS7C719_9BACL</name>
<dbReference type="InterPro" id="IPR008030">
    <property type="entry name" value="NmrA-like"/>
</dbReference>
<accession>A0ABS7C719</accession>
<reference evidence="2 3" key="1">
    <citation type="submission" date="2021-07" db="EMBL/GenBank/DDBJ databases">
        <title>Paenibacillus radiodurans sp. nov., isolated from the southeastern edge of Tengger Desert.</title>
        <authorList>
            <person name="Zhang G."/>
        </authorList>
    </citation>
    <scope>NUCLEOTIDE SEQUENCE [LARGE SCALE GENOMIC DNA]</scope>
    <source>
        <strain evidence="2 3">CCM 7311</strain>
    </source>
</reference>
<dbReference type="RefSeq" id="WP_210038747.1">
    <property type="nucleotide sequence ID" value="NZ_JBHLVU010000011.1"/>
</dbReference>
<dbReference type="Pfam" id="PF05368">
    <property type="entry name" value="NmrA"/>
    <property type="match status" value="1"/>
</dbReference>
<protein>
    <submittedName>
        <fullName evidence="2">NmrA family NAD(P)-binding protein</fullName>
    </submittedName>
</protein>
<dbReference type="Gene3D" id="3.90.25.10">
    <property type="entry name" value="UDP-galactose 4-epimerase, domain 1"/>
    <property type="match status" value="1"/>
</dbReference>
<dbReference type="InterPro" id="IPR036291">
    <property type="entry name" value="NAD(P)-bd_dom_sf"/>
</dbReference>
<organism evidence="2 3">
    <name type="scientific">Paenibacillus sepulcri</name>
    <dbReference type="NCBI Taxonomy" id="359917"/>
    <lineage>
        <taxon>Bacteria</taxon>
        <taxon>Bacillati</taxon>
        <taxon>Bacillota</taxon>
        <taxon>Bacilli</taxon>
        <taxon>Bacillales</taxon>
        <taxon>Paenibacillaceae</taxon>
        <taxon>Paenibacillus</taxon>
    </lineage>
</organism>